<comment type="caution">
    <text evidence="5">The sequence shown here is derived from an EMBL/GenBank/DDBJ whole genome shotgun (WGS) entry which is preliminary data.</text>
</comment>
<gene>
    <name evidence="5" type="ORF">HNP73_001923</name>
</gene>
<dbReference type="InterPro" id="IPR005511">
    <property type="entry name" value="SMP-30"/>
</dbReference>
<dbReference type="GO" id="GO:0004341">
    <property type="term" value="F:gluconolactonase activity"/>
    <property type="evidence" value="ECO:0007669"/>
    <property type="project" value="TreeGrafter"/>
</dbReference>
<dbReference type="GO" id="GO:0019853">
    <property type="term" value="P:L-ascorbic acid biosynthetic process"/>
    <property type="evidence" value="ECO:0007669"/>
    <property type="project" value="TreeGrafter"/>
</dbReference>
<dbReference type="InterPro" id="IPR013658">
    <property type="entry name" value="SGL"/>
</dbReference>
<sequence length="298" mass="31469">MELDCVAPVGDITGEGAVWSAAECCIYWTDINRFLVHRLAVSDRSVRTWFFDEPAVAVALTDQPGVLLVALATRLVLWTPADDERRTIATLPASDAVRFNDARPCPRGTLIIGTMGNNVGPDGEAGNVTPGLGALYRFAGDHLDAGAFETLETGIGIANTVAWSPDAAIFYFADTLANEIRTCEHHPETGALGTPSAFFAGFERGAPDGSAIDSAGYLWNCRYGGGCVVRIAPDGSIERIIEVPCGNVTTCTFGGTDLRTLFITTARGGSGRSERLAGSLFALEAPAPGVPERAFRLG</sequence>
<evidence type="ECO:0000256" key="3">
    <source>
        <dbReference type="PIRSR" id="PIRSR605511-2"/>
    </source>
</evidence>
<keyword evidence="6" id="KW-1185">Reference proteome</keyword>
<evidence type="ECO:0000313" key="6">
    <source>
        <dbReference type="Proteomes" id="UP000549457"/>
    </source>
</evidence>
<organism evidence="5 6">
    <name type="scientific">Amaricoccus macauensis</name>
    <dbReference type="NCBI Taxonomy" id="57001"/>
    <lineage>
        <taxon>Bacteria</taxon>
        <taxon>Pseudomonadati</taxon>
        <taxon>Pseudomonadota</taxon>
        <taxon>Alphaproteobacteria</taxon>
        <taxon>Rhodobacterales</taxon>
        <taxon>Paracoccaceae</taxon>
        <taxon>Amaricoccus</taxon>
    </lineage>
</organism>
<accession>A0A840SJB0</accession>
<feature type="binding site" evidence="3">
    <location>
        <position position="100"/>
    </location>
    <ligand>
        <name>substrate</name>
    </ligand>
</feature>
<dbReference type="AlphaFoldDB" id="A0A840SJB0"/>
<name>A0A840SJB0_9RHOB</name>
<evidence type="ECO:0000256" key="1">
    <source>
        <dbReference type="ARBA" id="ARBA00008853"/>
    </source>
</evidence>
<dbReference type="PANTHER" id="PTHR10907:SF47">
    <property type="entry name" value="REGUCALCIN"/>
    <property type="match status" value="1"/>
</dbReference>
<protein>
    <submittedName>
        <fullName evidence="5">Sugar lactone lactonase YvrE</fullName>
    </submittedName>
</protein>
<feature type="binding site" evidence="3">
    <location>
        <position position="15"/>
    </location>
    <ligand>
        <name>a divalent metal cation</name>
        <dbReference type="ChEBI" id="CHEBI:60240"/>
    </ligand>
</feature>
<evidence type="ECO:0000256" key="2">
    <source>
        <dbReference type="PIRSR" id="PIRSR605511-1"/>
    </source>
</evidence>
<dbReference type="PRINTS" id="PR01790">
    <property type="entry name" value="SMP30FAMILY"/>
</dbReference>
<dbReference type="Proteomes" id="UP000549457">
    <property type="component" value="Unassembled WGS sequence"/>
</dbReference>
<dbReference type="GO" id="GO:0005509">
    <property type="term" value="F:calcium ion binding"/>
    <property type="evidence" value="ECO:0007669"/>
    <property type="project" value="TreeGrafter"/>
</dbReference>
<feature type="active site" description="Proton donor/acceptor" evidence="2">
    <location>
        <position position="208"/>
    </location>
</feature>
<feature type="domain" description="SMP-30/Gluconolactonase/LRE-like region" evidence="4">
    <location>
        <begin position="14"/>
        <end position="267"/>
    </location>
</feature>
<keyword evidence="3" id="KW-0862">Zinc</keyword>
<reference evidence="5 6" key="1">
    <citation type="submission" date="2020-08" db="EMBL/GenBank/DDBJ databases">
        <title>Genomic Encyclopedia of Type Strains, Phase IV (KMG-IV): sequencing the most valuable type-strain genomes for metagenomic binning, comparative biology and taxonomic classification.</title>
        <authorList>
            <person name="Goeker M."/>
        </authorList>
    </citation>
    <scope>NUCLEOTIDE SEQUENCE [LARGE SCALE GENOMIC DNA]</scope>
    <source>
        <strain evidence="5 6">DSM 101730</strain>
    </source>
</reference>
<feature type="binding site" evidence="3">
    <location>
        <position position="208"/>
    </location>
    <ligand>
        <name>a divalent metal cation</name>
        <dbReference type="ChEBI" id="CHEBI:60240"/>
    </ligand>
</feature>
<feature type="binding site" evidence="3">
    <location>
        <position position="159"/>
    </location>
    <ligand>
        <name>a divalent metal cation</name>
        <dbReference type="ChEBI" id="CHEBI:60240"/>
    </ligand>
</feature>
<evidence type="ECO:0000259" key="4">
    <source>
        <dbReference type="Pfam" id="PF08450"/>
    </source>
</evidence>
<comment type="cofactor">
    <cofactor evidence="3">
        <name>Zn(2+)</name>
        <dbReference type="ChEBI" id="CHEBI:29105"/>
    </cofactor>
    <text evidence="3">Binds 1 divalent metal cation per subunit.</text>
</comment>
<dbReference type="RefSeq" id="WP_184148421.1">
    <property type="nucleotide sequence ID" value="NZ_JACHFM010000002.1"/>
</dbReference>
<dbReference type="Pfam" id="PF08450">
    <property type="entry name" value="SGL"/>
    <property type="match status" value="1"/>
</dbReference>
<dbReference type="Gene3D" id="2.120.10.30">
    <property type="entry name" value="TolB, C-terminal domain"/>
    <property type="match status" value="1"/>
</dbReference>
<proteinExistence type="inferred from homology"/>
<keyword evidence="3" id="KW-0479">Metal-binding</keyword>
<comment type="similarity">
    <text evidence="1">Belongs to the SMP-30/CGR1 family.</text>
</comment>
<dbReference type="EMBL" id="JACHFM010000002">
    <property type="protein sequence ID" value="MBB5221987.1"/>
    <property type="molecule type" value="Genomic_DNA"/>
</dbReference>
<dbReference type="SUPFAM" id="SSF63829">
    <property type="entry name" value="Calcium-dependent phosphotriesterase"/>
    <property type="match status" value="1"/>
</dbReference>
<feature type="binding site" evidence="3">
    <location>
        <position position="98"/>
    </location>
    <ligand>
        <name>substrate</name>
    </ligand>
</feature>
<dbReference type="InterPro" id="IPR011042">
    <property type="entry name" value="6-blade_b-propeller_TolB-like"/>
</dbReference>
<dbReference type="PANTHER" id="PTHR10907">
    <property type="entry name" value="REGUCALCIN"/>
    <property type="match status" value="1"/>
</dbReference>
<evidence type="ECO:0000313" key="5">
    <source>
        <dbReference type="EMBL" id="MBB5221987.1"/>
    </source>
</evidence>